<dbReference type="KEGG" id="lant:TUM19329_30220"/>
<dbReference type="PRINTS" id="PR00081">
    <property type="entry name" value="GDHRDH"/>
</dbReference>
<reference evidence="3" key="1">
    <citation type="journal article" date="2020" name="Microbiol. Resour. Announc.">
        <title>Complete Genome Sequence of Novel Psychrotolerant Legionella Strain TUM19329, Isolated from Antarctic Lake Sediment.</title>
        <authorList>
            <person name="Shimada S."/>
            <person name="Nakai R."/>
            <person name="Aoki K."/>
            <person name="Shimoeda N."/>
            <person name="Ohno G."/>
            <person name="Miyazaki Y."/>
            <person name="Kudoh S."/>
            <person name="Imura S."/>
            <person name="Watanabe K."/>
            <person name="Ishii Y."/>
            <person name="Tateda K."/>
        </authorList>
    </citation>
    <scope>NUCLEOTIDE SEQUENCE [LARGE SCALE GENOMIC DNA]</scope>
    <source>
        <strain evidence="3">TUM19329</strain>
    </source>
</reference>
<gene>
    <name evidence="3" type="ORF">TUM19329_30220</name>
</gene>
<dbReference type="InterPro" id="IPR002347">
    <property type="entry name" value="SDR_fam"/>
</dbReference>
<dbReference type="RefSeq" id="WP_173237911.1">
    <property type="nucleotide sequence ID" value="NZ_AP022839.1"/>
</dbReference>
<dbReference type="Pfam" id="PF13561">
    <property type="entry name" value="adh_short_C2"/>
    <property type="match status" value="1"/>
</dbReference>
<evidence type="ECO:0000256" key="2">
    <source>
        <dbReference type="ARBA" id="ARBA00023002"/>
    </source>
</evidence>
<dbReference type="EMBL" id="AP022839">
    <property type="protein sequence ID" value="BCA96661.1"/>
    <property type="molecule type" value="Genomic_DNA"/>
</dbReference>
<dbReference type="Gene3D" id="3.40.50.720">
    <property type="entry name" value="NAD(P)-binding Rossmann-like Domain"/>
    <property type="match status" value="1"/>
</dbReference>
<dbReference type="InterPro" id="IPR051122">
    <property type="entry name" value="SDR_DHRS6-like"/>
</dbReference>
<evidence type="ECO:0000313" key="3">
    <source>
        <dbReference type="EMBL" id="BCA96661.1"/>
    </source>
</evidence>
<name>A0A6F8T883_9GAMM</name>
<keyword evidence="4" id="KW-1185">Reference proteome</keyword>
<proteinExistence type="inferred from homology"/>
<evidence type="ECO:0000256" key="1">
    <source>
        <dbReference type="ARBA" id="ARBA00006484"/>
    </source>
</evidence>
<organism evidence="3 4">
    <name type="scientific">Legionella antarctica</name>
    <dbReference type="NCBI Taxonomy" id="2708020"/>
    <lineage>
        <taxon>Bacteria</taxon>
        <taxon>Pseudomonadati</taxon>
        <taxon>Pseudomonadota</taxon>
        <taxon>Gammaproteobacteria</taxon>
        <taxon>Legionellales</taxon>
        <taxon>Legionellaceae</taxon>
        <taxon>Legionella</taxon>
    </lineage>
</organism>
<dbReference type="PANTHER" id="PTHR43477">
    <property type="entry name" value="DIHYDROANTICAPSIN 7-DEHYDROGENASE"/>
    <property type="match status" value="1"/>
</dbReference>
<dbReference type="CDD" id="cd05233">
    <property type="entry name" value="SDR_c"/>
    <property type="match status" value="1"/>
</dbReference>
<dbReference type="PANTHER" id="PTHR43477:SF1">
    <property type="entry name" value="DIHYDROANTICAPSIN 7-DEHYDROGENASE"/>
    <property type="match status" value="1"/>
</dbReference>
<evidence type="ECO:0000313" key="4">
    <source>
        <dbReference type="Proteomes" id="UP000502894"/>
    </source>
</evidence>
<keyword evidence="2" id="KW-0560">Oxidoreductase</keyword>
<dbReference type="AlphaFoldDB" id="A0A6F8T883"/>
<protein>
    <submittedName>
        <fullName evidence="3">3-oxoacyl-ACP reductase</fullName>
    </submittedName>
</protein>
<sequence length="261" mass="28611">MEIPGLVNQKVLITGGTKGLGKAIAIAFSKVGAIVFVTHKWGSVDEKDLCKDFLDANVKPPYIIQSDVSSQEDNLQLMKIIKEKECDLDIVVSNVAFSQIIQDISNLKRKTLELSINYSAWPMVDLILGCKEVFDYYPKYVLAISSDGADVCHPGYEMAGVSKAVLETLCKYLALRLEKFGSKINALRPGMMVTDSSTQTFGEEVIKTLYHKRPELFVAPEELAKVCLALCSGLMDSVNGQIITVDNGSSVISPISYLTDC</sequence>
<comment type="similarity">
    <text evidence="1">Belongs to the short-chain dehydrogenases/reductases (SDR) family.</text>
</comment>
<dbReference type="GO" id="GO:0016491">
    <property type="term" value="F:oxidoreductase activity"/>
    <property type="evidence" value="ECO:0007669"/>
    <property type="project" value="UniProtKB-KW"/>
</dbReference>
<dbReference type="InterPro" id="IPR036291">
    <property type="entry name" value="NAD(P)-bd_dom_sf"/>
</dbReference>
<accession>A0A6F8T883</accession>
<dbReference type="SUPFAM" id="SSF51735">
    <property type="entry name" value="NAD(P)-binding Rossmann-fold domains"/>
    <property type="match status" value="1"/>
</dbReference>
<dbReference type="Proteomes" id="UP000502894">
    <property type="component" value="Chromosome"/>
</dbReference>